<evidence type="ECO:0000256" key="1">
    <source>
        <dbReference type="SAM" id="MobiDB-lite"/>
    </source>
</evidence>
<feature type="transmembrane region" description="Helical" evidence="2">
    <location>
        <begin position="154"/>
        <end position="173"/>
    </location>
</feature>
<accession>A0A7X0RHT5</accession>
<dbReference type="EMBL" id="JACKXE010000001">
    <property type="protein sequence ID" value="MBB6628576.1"/>
    <property type="molecule type" value="Genomic_DNA"/>
</dbReference>
<feature type="compositionally biased region" description="Basic residues" evidence="1">
    <location>
        <begin position="1"/>
        <end position="11"/>
    </location>
</feature>
<keyword evidence="2" id="KW-0472">Membrane</keyword>
<comment type="caution">
    <text evidence="3">The sequence shown here is derived from an EMBL/GenBank/DDBJ whole genome shotgun (WGS) entry which is preliminary data.</text>
</comment>
<evidence type="ECO:0000256" key="2">
    <source>
        <dbReference type="SAM" id="Phobius"/>
    </source>
</evidence>
<evidence type="ECO:0000313" key="3">
    <source>
        <dbReference type="EMBL" id="MBB6628576.1"/>
    </source>
</evidence>
<dbReference type="RefSeq" id="WP_185253618.1">
    <property type="nucleotide sequence ID" value="NZ_JACKXE010000001.1"/>
</dbReference>
<evidence type="ECO:0000313" key="4">
    <source>
        <dbReference type="Proteomes" id="UP000523955"/>
    </source>
</evidence>
<dbReference type="InterPro" id="IPR044878">
    <property type="entry name" value="UbiA_sf"/>
</dbReference>
<organism evidence="3 4">
    <name type="scientific">Nocardioides luti</name>
    <dbReference type="NCBI Taxonomy" id="2761101"/>
    <lineage>
        <taxon>Bacteria</taxon>
        <taxon>Bacillati</taxon>
        <taxon>Actinomycetota</taxon>
        <taxon>Actinomycetes</taxon>
        <taxon>Propionibacteriales</taxon>
        <taxon>Nocardioidaceae</taxon>
        <taxon>Nocardioides</taxon>
    </lineage>
</organism>
<feature type="transmembrane region" description="Helical" evidence="2">
    <location>
        <begin position="233"/>
        <end position="256"/>
    </location>
</feature>
<dbReference type="Gene3D" id="1.10.357.140">
    <property type="entry name" value="UbiA prenyltransferase"/>
    <property type="match status" value="1"/>
</dbReference>
<keyword evidence="2" id="KW-0812">Transmembrane</keyword>
<reference evidence="3 4" key="1">
    <citation type="submission" date="2020-08" db="EMBL/GenBank/DDBJ databases">
        <authorList>
            <person name="Seo M.-J."/>
        </authorList>
    </citation>
    <scope>NUCLEOTIDE SEQUENCE [LARGE SCALE GENOMIC DNA]</scope>
    <source>
        <strain evidence="3 4">KIGAM211</strain>
    </source>
</reference>
<dbReference type="Proteomes" id="UP000523955">
    <property type="component" value="Unassembled WGS sequence"/>
</dbReference>
<feature type="transmembrane region" description="Helical" evidence="2">
    <location>
        <begin position="277"/>
        <end position="296"/>
    </location>
</feature>
<feature type="region of interest" description="Disordered" evidence="1">
    <location>
        <begin position="1"/>
        <end position="63"/>
    </location>
</feature>
<feature type="transmembrane region" description="Helical" evidence="2">
    <location>
        <begin position="179"/>
        <end position="196"/>
    </location>
</feature>
<name>A0A7X0RHT5_9ACTN</name>
<dbReference type="AlphaFoldDB" id="A0A7X0RHT5"/>
<sequence length="305" mass="31032">MVMTRRARKKKDLPDEGVGAAPAAASATAADTASGTAPAPRRATGATTTEPLATAVTAPVQPQRRAGRRLSLGTLGPVLLLRAGHPRQAVVTALGVAAAAALAGRTTRELGLVFVTVLVGQTILGWHNDIVDAARDRRHELAGKPVALGQLDAGTVWFALIVGVLLVVPLSVANGVTAGSAYLVSLVVGLLGNVALRRGLLSWLPWAVSFALLPAFLSYGGWGGDATGNPPEIAITVLAALLGVCVHVLRALPGLVPDNADGWKHLPLRLALRTGATKLLVLGSVATAIVVAALLLTGNAVGLSQ</sequence>
<evidence type="ECO:0008006" key="5">
    <source>
        <dbReference type="Google" id="ProtNLM"/>
    </source>
</evidence>
<protein>
    <recommendedName>
        <fullName evidence="5">4-hydroxybenzoate polyprenyltransferase</fullName>
    </recommendedName>
</protein>
<keyword evidence="4" id="KW-1185">Reference proteome</keyword>
<proteinExistence type="predicted"/>
<feature type="transmembrane region" description="Helical" evidence="2">
    <location>
        <begin position="203"/>
        <end position="221"/>
    </location>
</feature>
<gene>
    <name evidence="3" type="ORF">H5V45_14720</name>
</gene>
<feature type="compositionally biased region" description="Low complexity" evidence="1">
    <location>
        <begin position="19"/>
        <end position="49"/>
    </location>
</feature>
<keyword evidence="2" id="KW-1133">Transmembrane helix</keyword>